<dbReference type="EMBL" id="MFAF01000124">
    <property type="protein sequence ID" value="OGD72378.1"/>
    <property type="molecule type" value="Genomic_DNA"/>
</dbReference>
<feature type="signal peptide" evidence="1">
    <location>
        <begin position="1"/>
        <end position="27"/>
    </location>
</feature>
<accession>A0A1F5EY81</accession>
<evidence type="ECO:0000256" key="1">
    <source>
        <dbReference type="SAM" id="SignalP"/>
    </source>
</evidence>
<protein>
    <recommendedName>
        <fullName evidence="4">SnoaL-like domain-containing protein</fullName>
    </recommendedName>
</protein>
<organism evidence="2 3">
    <name type="scientific">Candidatus Coatesbacteria bacterium RBG_13_66_14</name>
    <dbReference type="NCBI Taxonomy" id="1817816"/>
    <lineage>
        <taxon>Bacteria</taxon>
        <taxon>Candidatus Coatesiibacteriota</taxon>
    </lineage>
</organism>
<keyword evidence="1" id="KW-0732">Signal</keyword>
<dbReference type="Proteomes" id="UP000177187">
    <property type="component" value="Unassembled WGS sequence"/>
</dbReference>
<evidence type="ECO:0008006" key="4">
    <source>
        <dbReference type="Google" id="ProtNLM"/>
    </source>
</evidence>
<feature type="chain" id="PRO_5009518466" description="SnoaL-like domain-containing protein" evidence="1">
    <location>
        <begin position="28"/>
        <end position="174"/>
    </location>
</feature>
<dbReference type="PROSITE" id="PS51257">
    <property type="entry name" value="PROKAR_LIPOPROTEIN"/>
    <property type="match status" value="1"/>
</dbReference>
<sequence length="174" mass="19397">MRRGTFRVLPAALFLLTAGCASPTATPDEPPAPDTPLGLVDTFEWCYDHQDEALYAKILDPDFVYILDRERDGMPEHLEWGRDEELARFAELCAACDAGDMDLDLDFSESGDTDPAPDDTEFDINAVSYDLRAVIGDTTYVLGGYANFRTAKNDGDGPLWRLLILWGFERPDLP</sequence>
<comment type="caution">
    <text evidence="2">The sequence shown here is derived from an EMBL/GenBank/DDBJ whole genome shotgun (WGS) entry which is preliminary data.</text>
</comment>
<evidence type="ECO:0000313" key="3">
    <source>
        <dbReference type="Proteomes" id="UP000177187"/>
    </source>
</evidence>
<reference evidence="2 3" key="1">
    <citation type="journal article" date="2016" name="Nat. Commun.">
        <title>Thousands of microbial genomes shed light on interconnected biogeochemical processes in an aquifer system.</title>
        <authorList>
            <person name="Anantharaman K."/>
            <person name="Brown C.T."/>
            <person name="Hug L.A."/>
            <person name="Sharon I."/>
            <person name="Castelle C.J."/>
            <person name="Probst A.J."/>
            <person name="Thomas B.C."/>
            <person name="Singh A."/>
            <person name="Wilkins M.J."/>
            <person name="Karaoz U."/>
            <person name="Brodie E.L."/>
            <person name="Williams K.H."/>
            <person name="Hubbard S.S."/>
            <person name="Banfield J.F."/>
        </authorList>
    </citation>
    <scope>NUCLEOTIDE SEQUENCE [LARGE SCALE GENOMIC DNA]</scope>
</reference>
<name>A0A1F5EY81_9BACT</name>
<gene>
    <name evidence="2" type="ORF">A2Y64_00050</name>
</gene>
<evidence type="ECO:0000313" key="2">
    <source>
        <dbReference type="EMBL" id="OGD72378.1"/>
    </source>
</evidence>
<dbReference type="AlphaFoldDB" id="A0A1F5EY81"/>
<proteinExistence type="predicted"/>